<sequence>MWRREGMTATWIAAALGILVQDTEEYVKIRPSRTRLKTPLRHPSSTKSKRQPCVQEFLLLRFQWVKGHACHTMTPSTASSFAVTGHSTAPLDNATLPPTYSILIVNQIANARASVAKSDADFSQLRADVWNSRSGYANECDGFIRYHDLYTRDHDCRACHCNTTPRYGSAPECPGIEPCQSGLRFRRIAELNCALYLEVLICDYVEDICITFQVTVNQHPHELYVELYVDWTTSVRSLRLRPHVRRHRLPVLLPPSDQGPRTAHVGVMGGFHSAHHPAVLAAHVESHQILLQNLMQFVRWRHRQTSIAAVRTGEELFVLGTSFGEVKCVRYVAPEMDGNSQRKHIVLDENVADWEVAATAYSISCVHVHGSLVVVGDGNGTVILLELGTGMELRRYDMEAAVISATWHGGEFILGDLVGNLMGVDEFDVRWIKRMDIDLPFHDHSAPAATTSAHVASVASVRLRDCDDQLCSYVAVSLGRQELLLTHQGHVLATVPAPTRIACIWSSTSHEEKANDAASTLLCGGDDDGVVYKLVTAISSDGVYSLQLQAVVEVLIDR</sequence>
<dbReference type="InterPro" id="IPR011047">
    <property type="entry name" value="Quinoprotein_ADH-like_sf"/>
</dbReference>
<dbReference type="GeneID" id="20804997"/>
<dbReference type="OrthoDB" id="62652at2759"/>
<evidence type="ECO:0000313" key="2">
    <source>
        <dbReference type="EMBL" id="ETV85161.1"/>
    </source>
</evidence>
<keyword evidence="1" id="KW-0732">Signal</keyword>
<name>W4H0R5_APHAT</name>
<dbReference type="VEuPathDB" id="FungiDB:H257_03001"/>
<protein>
    <submittedName>
        <fullName evidence="2">Uncharacterized protein</fullName>
    </submittedName>
</protein>
<dbReference type="AlphaFoldDB" id="W4H0R5"/>
<accession>W4H0R5</accession>
<evidence type="ECO:0000256" key="1">
    <source>
        <dbReference type="SAM" id="SignalP"/>
    </source>
</evidence>
<feature type="chain" id="PRO_5004841546" evidence="1">
    <location>
        <begin position="18"/>
        <end position="558"/>
    </location>
</feature>
<dbReference type="RefSeq" id="XP_009825179.1">
    <property type="nucleotide sequence ID" value="XM_009826877.1"/>
</dbReference>
<gene>
    <name evidence="2" type="ORF">H257_03001</name>
</gene>
<dbReference type="InterPro" id="IPR015943">
    <property type="entry name" value="WD40/YVTN_repeat-like_dom_sf"/>
</dbReference>
<proteinExistence type="predicted"/>
<reference evidence="2" key="1">
    <citation type="submission" date="2013-12" db="EMBL/GenBank/DDBJ databases">
        <title>The Genome Sequence of Aphanomyces astaci APO3.</title>
        <authorList>
            <consortium name="The Broad Institute Genomics Platform"/>
            <person name="Russ C."/>
            <person name="Tyler B."/>
            <person name="van West P."/>
            <person name="Dieguez-Uribeondo J."/>
            <person name="Young S.K."/>
            <person name="Zeng Q."/>
            <person name="Gargeya S."/>
            <person name="Fitzgerald M."/>
            <person name="Abouelleil A."/>
            <person name="Alvarado L."/>
            <person name="Chapman S.B."/>
            <person name="Gainer-Dewar J."/>
            <person name="Goldberg J."/>
            <person name="Griggs A."/>
            <person name="Gujja S."/>
            <person name="Hansen M."/>
            <person name="Howarth C."/>
            <person name="Imamovic A."/>
            <person name="Ireland A."/>
            <person name="Larimer J."/>
            <person name="McCowan C."/>
            <person name="Murphy C."/>
            <person name="Pearson M."/>
            <person name="Poon T.W."/>
            <person name="Priest M."/>
            <person name="Roberts A."/>
            <person name="Saif S."/>
            <person name="Shea T."/>
            <person name="Sykes S."/>
            <person name="Wortman J."/>
            <person name="Nusbaum C."/>
            <person name="Birren B."/>
        </authorList>
    </citation>
    <scope>NUCLEOTIDE SEQUENCE [LARGE SCALE GENOMIC DNA]</scope>
    <source>
        <strain evidence="2">APO3</strain>
    </source>
</reference>
<dbReference type="EMBL" id="KI913118">
    <property type="protein sequence ID" value="ETV85161.1"/>
    <property type="molecule type" value="Genomic_DNA"/>
</dbReference>
<dbReference type="Gene3D" id="2.130.10.10">
    <property type="entry name" value="YVTN repeat-like/Quinoprotein amine dehydrogenase"/>
    <property type="match status" value="1"/>
</dbReference>
<feature type="signal peptide" evidence="1">
    <location>
        <begin position="1"/>
        <end position="17"/>
    </location>
</feature>
<organism evidence="2">
    <name type="scientific">Aphanomyces astaci</name>
    <name type="common">Crayfish plague agent</name>
    <dbReference type="NCBI Taxonomy" id="112090"/>
    <lineage>
        <taxon>Eukaryota</taxon>
        <taxon>Sar</taxon>
        <taxon>Stramenopiles</taxon>
        <taxon>Oomycota</taxon>
        <taxon>Saprolegniomycetes</taxon>
        <taxon>Saprolegniales</taxon>
        <taxon>Verrucalvaceae</taxon>
        <taxon>Aphanomyces</taxon>
    </lineage>
</organism>
<dbReference type="SUPFAM" id="SSF50998">
    <property type="entry name" value="Quinoprotein alcohol dehydrogenase-like"/>
    <property type="match status" value="1"/>
</dbReference>